<dbReference type="PROSITE" id="PS50082">
    <property type="entry name" value="WD_REPEATS_2"/>
    <property type="match status" value="1"/>
</dbReference>
<dbReference type="EMBL" id="JBHTGL010000007">
    <property type="protein sequence ID" value="MFD0622487.1"/>
    <property type="molecule type" value="Genomic_DNA"/>
</dbReference>
<proteinExistence type="predicted"/>
<feature type="repeat" description="WD" evidence="1">
    <location>
        <begin position="1"/>
        <end position="22"/>
    </location>
</feature>
<evidence type="ECO:0000256" key="1">
    <source>
        <dbReference type="PROSITE-ProRule" id="PRU00221"/>
    </source>
</evidence>
<dbReference type="InterPro" id="IPR001680">
    <property type="entry name" value="WD40_rpt"/>
</dbReference>
<sequence>MAFSPDGDQLAVGDVAGNVRVWPQRTLRRESEGP</sequence>
<dbReference type="InterPro" id="IPR011044">
    <property type="entry name" value="Quino_amine_DH_bsu"/>
</dbReference>
<organism evidence="2 3">
    <name type="scientific">Streptomyces sanglieri</name>
    <dbReference type="NCBI Taxonomy" id="193460"/>
    <lineage>
        <taxon>Bacteria</taxon>
        <taxon>Bacillati</taxon>
        <taxon>Actinomycetota</taxon>
        <taxon>Actinomycetes</taxon>
        <taxon>Kitasatosporales</taxon>
        <taxon>Streptomycetaceae</taxon>
        <taxon>Streptomyces</taxon>
    </lineage>
</organism>
<name>A0ABW2WM39_9ACTN</name>
<keyword evidence="1" id="KW-0853">WD repeat</keyword>
<gene>
    <name evidence="2" type="ORF">ACFQ2K_06190</name>
</gene>
<dbReference type="Proteomes" id="UP001596915">
    <property type="component" value="Unassembled WGS sequence"/>
</dbReference>
<keyword evidence="3" id="KW-1185">Reference proteome</keyword>
<evidence type="ECO:0000313" key="2">
    <source>
        <dbReference type="EMBL" id="MFD0622487.1"/>
    </source>
</evidence>
<dbReference type="SUPFAM" id="SSF50969">
    <property type="entry name" value="YVTN repeat-like/Quinoprotein amine dehydrogenase"/>
    <property type="match status" value="1"/>
</dbReference>
<reference evidence="3" key="1">
    <citation type="journal article" date="2019" name="Int. J. Syst. Evol. Microbiol.">
        <title>The Global Catalogue of Microorganisms (GCM) 10K type strain sequencing project: providing services to taxonomists for standard genome sequencing and annotation.</title>
        <authorList>
            <consortium name="The Broad Institute Genomics Platform"/>
            <consortium name="The Broad Institute Genome Sequencing Center for Infectious Disease"/>
            <person name="Wu L."/>
            <person name="Ma J."/>
        </authorList>
    </citation>
    <scope>NUCLEOTIDE SEQUENCE [LARGE SCALE GENOMIC DNA]</scope>
    <source>
        <strain evidence="3">JCM 12607</strain>
    </source>
</reference>
<accession>A0ABW2WM39</accession>
<protein>
    <submittedName>
        <fullName evidence="2">WD40 repeat domain-containing protein</fullName>
    </submittedName>
</protein>
<evidence type="ECO:0000313" key="3">
    <source>
        <dbReference type="Proteomes" id="UP001596915"/>
    </source>
</evidence>
<comment type="caution">
    <text evidence="2">The sequence shown here is derived from an EMBL/GenBank/DDBJ whole genome shotgun (WGS) entry which is preliminary data.</text>
</comment>